<proteinExistence type="predicted"/>
<dbReference type="RefSeq" id="WP_251223268.1">
    <property type="nucleotide sequence ID" value="NZ_JAMBOL010000007.1"/>
</dbReference>
<organism evidence="2 3">
    <name type="scientific">Halalkalibacter oceani</name>
    <dbReference type="NCBI Taxonomy" id="1653776"/>
    <lineage>
        <taxon>Bacteria</taxon>
        <taxon>Bacillati</taxon>
        <taxon>Bacillota</taxon>
        <taxon>Bacilli</taxon>
        <taxon>Bacillales</taxon>
        <taxon>Bacillaceae</taxon>
        <taxon>Halalkalibacter</taxon>
    </lineage>
</organism>
<dbReference type="Proteomes" id="UP001139179">
    <property type="component" value="Unassembled WGS sequence"/>
</dbReference>
<evidence type="ECO:0000256" key="1">
    <source>
        <dbReference type="SAM" id="SignalP"/>
    </source>
</evidence>
<feature type="signal peptide" evidence="1">
    <location>
        <begin position="1"/>
        <end position="24"/>
    </location>
</feature>
<comment type="caution">
    <text evidence="2">The sequence shown here is derived from an EMBL/GenBank/DDBJ whole genome shotgun (WGS) entry which is preliminary data.</text>
</comment>
<evidence type="ECO:0000313" key="2">
    <source>
        <dbReference type="EMBL" id="MCM3714495.1"/>
    </source>
</evidence>
<sequence length="148" mass="17200">MKRLILFMTLFLALSILFPNPISAKGSDVTTDSRELMVHDALMLFLLDPLDKAIGNYYSKMLLEIPTVYPYDIKMIDTKRVAGFRSFHFTFTLEVEPVIGPHISVGKDRLTFEISPLLPEQVKLTKYKHLKTYELPLNWKHLVKPYRD</sequence>
<accession>A0A9X2DQU7</accession>
<dbReference type="Pfam" id="PF13027">
    <property type="entry name" value="DUF3888"/>
    <property type="match status" value="1"/>
</dbReference>
<name>A0A9X2DQU7_9BACI</name>
<protein>
    <submittedName>
        <fullName evidence="2">DUF3888 domain-containing protein</fullName>
    </submittedName>
</protein>
<dbReference type="EMBL" id="JAMBOL010000007">
    <property type="protein sequence ID" value="MCM3714495.1"/>
    <property type="molecule type" value="Genomic_DNA"/>
</dbReference>
<feature type="chain" id="PRO_5040925102" evidence="1">
    <location>
        <begin position="25"/>
        <end position="148"/>
    </location>
</feature>
<keyword evidence="1" id="KW-0732">Signal</keyword>
<keyword evidence="3" id="KW-1185">Reference proteome</keyword>
<reference evidence="2" key="1">
    <citation type="submission" date="2022-05" db="EMBL/GenBank/DDBJ databases">
        <title>Comparative Genomics of Spacecraft Associated Microbes.</title>
        <authorList>
            <person name="Tran M.T."/>
            <person name="Wright A."/>
            <person name="Seuylemezian A."/>
            <person name="Eisen J."/>
            <person name="Coil D."/>
        </authorList>
    </citation>
    <scope>NUCLEOTIDE SEQUENCE</scope>
    <source>
        <strain evidence="2">214.1.1</strain>
    </source>
</reference>
<gene>
    <name evidence="2" type="ORF">M3202_10385</name>
</gene>
<dbReference type="InterPro" id="IPR024984">
    <property type="entry name" value="DUF3888"/>
</dbReference>
<dbReference type="AlphaFoldDB" id="A0A9X2DQU7"/>
<evidence type="ECO:0000313" key="3">
    <source>
        <dbReference type="Proteomes" id="UP001139179"/>
    </source>
</evidence>